<feature type="signal peptide" evidence="6">
    <location>
        <begin position="1"/>
        <end position="15"/>
    </location>
</feature>
<dbReference type="EMBL" id="CAJNOL010001088">
    <property type="protein sequence ID" value="CAF1284616.1"/>
    <property type="molecule type" value="Genomic_DNA"/>
</dbReference>
<organism evidence="8 10">
    <name type="scientific">Rotaria sordida</name>
    <dbReference type="NCBI Taxonomy" id="392033"/>
    <lineage>
        <taxon>Eukaryota</taxon>
        <taxon>Metazoa</taxon>
        <taxon>Spiralia</taxon>
        <taxon>Gnathifera</taxon>
        <taxon>Rotifera</taxon>
        <taxon>Eurotatoria</taxon>
        <taxon>Bdelloidea</taxon>
        <taxon>Philodinida</taxon>
        <taxon>Philodinidae</taxon>
        <taxon>Rotaria</taxon>
    </lineage>
</organism>
<keyword evidence="4" id="KW-0378">Hydrolase</keyword>
<dbReference type="Proteomes" id="UP000663854">
    <property type="component" value="Unassembled WGS sequence"/>
</dbReference>
<dbReference type="Proteomes" id="UP000663870">
    <property type="component" value="Unassembled WGS sequence"/>
</dbReference>
<dbReference type="InterPro" id="IPR017766">
    <property type="entry name" value="Sphingomyelinase/PLipase_C"/>
</dbReference>
<dbReference type="EMBL" id="CAJNOH010000165">
    <property type="protein sequence ID" value="CAF0920524.1"/>
    <property type="molecule type" value="Genomic_DNA"/>
</dbReference>
<evidence type="ECO:0000256" key="4">
    <source>
        <dbReference type="ARBA" id="ARBA00022801"/>
    </source>
</evidence>
<dbReference type="CDD" id="cd09078">
    <property type="entry name" value="nSMase"/>
    <property type="match status" value="1"/>
</dbReference>
<proteinExistence type="inferred from homology"/>
<evidence type="ECO:0000313" key="10">
    <source>
        <dbReference type="Proteomes" id="UP000663854"/>
    </source>
</evidence>
<gene>
    <name evidence="9" type="ORF">JXQ802_LOCUS28671</name>
    <name evidence="8" type="ORF">PYM288_LOCUS10498</name>
</gene>
<sequence length="493" mass="57646">MKQFLLLALLILCNANNDELSQITLMTYNIMFVPRLLVLERDQITRAHLLTKAKFLRTSDILCLQEVFEPKPSQILLNSLANTYAYSTPILGNQEDQDSWDETWNRQIGRSSLKFLSGGLTILSKWPIIYTAQYFYRHSCSGHTFVRSGFIYAQILYGKNQIPIHIIGTHLQPSDHHGCYVSSEDETREKQMYEIIGFIDARNISKNELIFFLGDFNIDKYNTEQYEAMIDILRVHEQYLYPTSIPCTWDSSFNAMTNAKHQENQLLDYIFIHKDHTLNNSLWFNLIIDPMASEQWHLLGKNRMFYNTRNIPLMELSDHYPVWGFFNLSKYQWPEQSSGILTYVNFVTVDTNLPVMIIDRNIQIGNSTNDTGSIFILTNNGTPRRHRCLKSEQYIILINGNQSEFYLSDAKYFRMKYGMEQVNRYLKIIQIDNTTKCIQTNSTFILQTRLSTGFYYVNHSSSHLCSCTKDRNQAQVFRLIEVERKNISCIITH</sequence>
<name>A0A814B3J5_9BILA</name>
<dbReference type="GO" id="GO:0005576">
    <property type="term" value="C:extracellular region"/>
    <property type="evidence" value="ECO:0007669"/>
    <property type="project" value="InterPro"/>
</dbReference>
<dbReference type="Pfam" id="PF03372">
    <property type="entry name" value="Exo_endo_phos"/>
    <property type="match status" value="1"/>
</dbReference>
<dbReference type="GO" id="GO:0004767">
    <property type="term" value="F:sphingomyelin phosphodiesterase activity"/>
    <property type="evidence" value="ECO:0007669"/>
    <property type="project" value="UniProtKB-EC"/>
</dbReference>
<protein>
    <recommendedName>
        <fullName evidence="2">sphingomyelin phosphodiesterase</fullName>
        <ecNumber evidence="2">3.1.4.12</ecNumber>
    </recommendedName>
</protein>
<evidence type="ECO:0000313" key="8">
    <source>
        <dbReference type="EMBL" id="CAF0920524.1"/>
    </source>
</evidence>
<feature type="chain" id="PRO_5035598822" description="sphingomyelin phosphodiesterase" evidence="6">
    <location>
        <begin position="16"/>
        <end position="493"/>
    </location>
</feature>
<comment type="catalytic activity">
    <reaction evidence="5">
        <text>N-(hexadecanoyl)-sphing-4-enine-1-phosphocholine + H2O = N-hexadecanoylsphing-4-enine + phosphocholine + H(+)</text>
        <dbReference type="Rhea" id="RHEA:45644"/>
        <dbReference type="ChEBI" id="CHEBI:15377"/>
        <dbReference type="ChEBI" id="CHEBI:15378"/>
        <dbReference type="ChEBI" id="CHEBI:72959"/>
        <dbReference type="ChEBI" id="CHEBI:78646"/>
        <dbReference type="ChEBI" id="CHEBI:295975"/>
    </reaction>
    <physiologicalReaction direction="left-to-right" evidence="5">
        <dbReference type="Rhea" id="RHEA:45645"/>
    </physiologicalReaction>
</comment>
<dbReference type="Gene3D" id="3.60.10.10">
    <property type="entry name" value="Endonuclease/exonuclease/phosphatase"/>
    <property type="match status" value="1"/>
</dbReference>
<feature type="domain" description="Endonuclease/exonuclease/phosphatase" evidence="7">
    <location>
        <begin position="49"/>
        <end position="319"/>
    </location>
</feature>
<dbReference type="InterPro" id="IPR038772">
    <property type="entry name" value="Sph/SMPD2-like"/>
</dbReference>
<accession>A0A814B3J5</accession>
<dbReference type="EC" id="3.1.4.12" evidence="2"/>
<evidence type="ECO:0000313" key="11">
    <source>
        <dbReference type="Proteomes" id="UP000663870"/>
    </source>
</evidence>
<evidence type="ECO:0000259" key="7">
    <source>
        <dbReference type="Pfam" id="PF03372"/>
    </source>
</evidence>
<dbReference type="PANTHER" id="PTHR16320">
    <property type="entry name" value="SPHINGOMYELINASE FAMILY MEMBER"/>
    <property type="match status" value="1"/>
</dbReference>
<reference evidence="8" key="1">
    <citation type="submission" date="2021-02" db="EMBL/GenBank/DDBJ databases">
        <authorList>
            <person name="Nowell W R."/>
        </authorList>
    </citation>
    <scope>NUCLEOTIDE SEQUENCE</scope>
</reference>
<comment type="caution">
    <text evidence="8">The sequence shown here is derived from an EMBL/GenBank/DDBJ whole genome shotgun (WGS) entry which is preliminary data.</text>
</comment>
<evidence type="ECO:0000256" key="3">
    <source>
        <dbReference type="ARBA" id="ARBA00022729"/>
    </source>
</evidence>
<comment type="similarity">
    <text evidence="1">Belongs to the neutral sphingomyelinase family.</text>
</comment>
<evidence type="ECO:0000256" key="5">
    <source>
        <dbReference type="ARBA" id="ARBA00049371"/>
    </source>
</evidence>
<evidence type="ECO:0000256" key="1">
    <source>
        <dbReference type="ARBA" id="ARBA00006335"/>
    </source>
</evidence>
<dbReference type="InterPro" id="IPR036691">
    <property type="entry name" value="Endo/exonu/phosph_ase_sf"/>
</dbReference>
<dbReference type="AlphaFoldDB" id="A0A814B3J5"/>
<keyword evidence="3 6" id="KW-0732">Signal</keyword>
<evidence type="ECO:0000313" key="9">
    <source>
        <dbReference type="EMBL" id="CAF1284616.1"/>
    </source>
</evidence>
<dbReference type="InterPro" id="IPR005135">
    <property type="entry name" value="Endo/exonuclease/phosphatase"/>
</dbReference>
<dbReference type="PANTHER" id="PTHR16320:SF23">
    <property type="entry name" value="SPHINGOMYELINASE C 1"/>
    <property type="match status" value="1"/>
</dbReference>
<keyword evidence="11" id="KW-1185">Reference proteome</keyword>
<dbReference type="SUPFAM" id="SSF56219">
    <property type="entry name" value="DNase I-like"/>
    <property type="match status" value="1"/>
</dbReference>
<evidence type="ECO:0000256" key="2">
    <source>
        <dbReference type="ARBA" id="ARBA00012369"/>
    </source>
</evidence>
<evidence type="ECO:0000256" key="6">
    <source>
        <dbReference type="SAM" id="SignalP"/>
    </source>
</evidence>